<evidence type="ECO:0000259" key="8">
    <source>
        <dbReference type="Pfam" id="PF01490"/>
    </source>
</evidence>
<feature type="transmembrane region" description="Helical" evidence="7">
    <location>
        <begin position="229"/>
        <end position="250"/>
    </location>
</feature>
<evidence type="ECO:0000256" key="1">
    <source>
        <dbReference type="ARBA" id="ARBA00004370"/>
    </source>
</evidence>
<evidence type="ECO:0000256" key="6">
    <source>
        <dbReference type="ARBA" id="ARBA00023136"/>
    </source>
</evidence>
<dbReference type="InterPro" id="IPR013057">
    <property type="entry name" value="AA_transpt_TM"/>
</dbReference>
<dbReference type="PANTHER" id="PTHR48017">
    <property type="entry name" value="OS05G0424000 PROTEIN-RELATED"/>
    <property type="match status" value="1"/>
</dbReference>
<evidence type="ECO:0000313" key="9">
    <source>
        <dbReference type="EMBL" id="KAK9129319.1"/>
    </source>
</evidence>
<dbReference type="GO" id="GO:0006865">
    <property type="term" value="P:amino acid transport"/>
    <property type="evidence" value="ECO:0007669"/>
    <property type="project" value="UniProtKB-KW"/>
</dbReference>
<proteinExistence type="predicted"/>
<evidence type="ECO:0000256" key="3">
    <source>
        <dbReference type="ARBA" id="ARBA00022692"/>
    </source>
</evidence>
<dbReference type="GO" id="GO:0016020">
    <property type="term" value="C:membrane"/>
    <property type="evidence" value="ECO:0007669"/>
    <property type="project" value="UniProtKB-SubCell"/>
</dbReference>
<comment type="subcellular location">
    <subcellularLocation>
        <location evidence="1">Membrane</location>
    </subcellularLocation>
</comment>
<accession>A0AAP0J8F4</accession>
<keyword evidence="10" id="KW-1185">Reference proteome</keyword>
<reference evidence="9 10" key="1">
    <citation type="submission" date="2024-01" db="EMBL/GenBank/DDBJ databases">
        <title>Genome assemblies of Stephania.</title>
        <authorList>
            <person name="Yang L."/>
        </authorList>
    </citation>
    <scope>NUCLEOTIDE SEQUENCE [LARGE SCALE GENOMIC DNA]</scope>
    <source>
        <strain evidence="9">QJT</strain>
        <tissue evidence="9">Leaf</tissue>
    </source>
</reference>
<keyword evidence="4" id="KW-0029">Amino-acid transport</keyword>
<feature type="transmembrane region" description="Helical" evidence="7">
    <location>
        <begin position="364"/>
        <end position="385"/>
    </location>
</feature>
<keyword evidence="6 7" id="KW-0472">Membrane</keyword>
<sequence length="508" mass="55917">MQSSFSIRAMSISANPPSTSSSLFSLSHLLTMSPQIAPLQVPESPVRDSTTVSILEEGEETKINPQQDDWLPITASRNGNSYYAVFHTLNSGIGFQALLLPFSFTILGWAWGTVCLSLMFIWKLYTHWLLIQLHESTSGKRCSRYIELAKIAFGEKAGKLMAMLPVMYLSGGTCVTMLIMVGGTLKLFIQIVSGHSTSHVKQPLTTIEWYLVFVCLAILIAQMPNLNSIAWISLMGGITAIVHCTMIWIISIDKRGARDVSYDTVKGKSSVANAFRAINALGLIAFAFRGHNVVLEIQGTMPSTEKCPSCVPMWRGVKQAYLLISLCFFPVALAGYWAYGNKISADGGIMNALRKFHGQDTSKAVMGTICMLIIINYLCSFQIYAMPVFDNLESAYTSRKKKPCQWWVRSGLRALFGCLALFIAVAIPFLPSLAGLIGGIALPVSLAYPCFMWNLIEKPQRATVMWYFNWVLGGLGMVVSVLVVAGGIWGIVVNGVDLRFFKPLPILQ</sequence>
<dbReference type="AlphaFoldDB" id="A0AAP0J8F4"/>
<dbReference type="EMBL" id="JBBNAE010000004">
    <property type="protein sequence ID" value="KAK9129319.1"/>
    <property type="molecule type" value="Genomic_DNA"/>
</dbReference>
<feature type="transmembrane region" description="Helical" evidence="7">
    <location>
        <begin position="98"/>
        <end position="122"/>
    </location>
</feature>
<keyword evidence="5 7" id="KW-1133">Transmembrane helix</keyword>
<feature type="transmembrane region" description="Helical" evidence="7">
    <location>
        <begin position="166"/>
        <end position="192"/>
    </location>
</feature>
<protein>
    <recommendedName>
        <fullName evidence="8">Amino acid transporter transmembrane domain-containing protein</fullName>
    </recommendedName>
</protein>
<gene>
    <name evidence="9" type="ORF">Sjap_009806</name>
</gene>
<feature type="transmembrane region" description="Helical" evidence="7">
    <location>
        <begin position="433"/>
        <end position="455"/>
    </location>
</feature>
<evidence type="ECO:0000256" key="4">
    <source>
        <dbReference type="ARBA" id="ARBA00022970"/>
    </source>
</evidence>
<dbReference type="Proteomes" id="UP001417504">
    <property type="component" value="Unassembled WGS sequence"/>
</dbReference>
<feature type="transmembrane region" description="Helical" evidence="7">
    <location>
        <begin position="320"/>
        <end position="339"/>
    </location>
</feature>
<name>A0AAP0J8F4_9MAGN</name>
<organism evidence="9 10">
    <name type="scientific">Stephania japonica</name>
    <dbReference type="NCBI Taxonomy" id="461633"/>
    <lineage>
        <taxon>Eukaryota</taxon>
        <taxon>Viridiplantae</taxon>
        <taxon>Streptophyta</taxon>
        <taxon>Embryophyta</taxon>
        <taxon>Tracheophyta</taxon>
        <taxon>Spermatophyta</taxon>
        <taxon>Magnoliopsida</taxon>
        <taxon>Ranunculales</taxon>
        <taxon>Menispermaceae</taxon>
        <taxon>Menispermoideae</taxon>
        <taxon>Cissampelideae</taxon>
        <taxon>Stephania</taxon>
    </lineage>
</organism>
<feature type="transmembrane region" description="Helical" evidence="7">
    <location>
        <begin position="204"/>
        <end position="223"/>
    </location>
</feature>
<evidence type="ECO:0000256" key="7">
    <source>
        <dbReference type="SAM" id="Phobius"/>
    </source>
</evidence>
<evidence type="ECO:0000256" key="5">
    <source>
        <dbReference type="ARBA" id="ARBA00022989"/>
    </source>
</evidence>
<evidence type="ECO:0000256" key="2">
    <source>
        <dbReference type="ARBA" id="ARBA00022448"/>
    </source>
</evidence>
<feature type="transmembrane region" description="Helical" evidence="7">
    <location>
        <begin position="467"/>
        <end position="492"/>
    </location>
</feature>
<feature type="transmembrane region" description="Helical" evidence="7">
    <location>
        <begin position="406"/>
        <end position="427"/>
    </location>
</feature>
<feature type="domain" description="Amino acid transporter transmembrane" evidence="8">
    <location>
        <begin position="81"/>
        <end position="492"/>
    </location>
</feature>
<keyword evidence="2" id="KW-0813">Transport</keyword>
<evidence type="ECO:0000313" key="10">
    <source>
        <dbReference type="Proteomes" id="UP001417504"/>
    </source>
</evidence>
<keyword evidence="3 7" id="KW-0812">Transmembrane</keyword>
<comment type="caution">
    <text evidence="9">The sequence shown here is derived from an EMBL/GenBank/DDBJ whole genome shotgun (WGS) entry which is preliminary data.</text>
</comment>
<dbReference type="Pfam" id="PF01490">
    <property type="entry name" value="Aa_trans"/>
    <property type="match status" value="1"/>
</dbReference>